<sequence>MARKRDPRRDQAKSIWIDNEKSGNENKLVDIAKQIGVPASTIRKWKSQDNWEEELEKELNRNAPNSKESAPINKRNAPKSKGGQIGNKNAIGNRGGAAPIGNKNAIGNKGGAAPMRNSNAVRTGEYRSLWRDALDEDEKALLEIEEIDPIQECIDAIQLYAYREMFIMKRIKALREGLTPLQRLTIKERKPVKKEIQVEDLASNSYKTMVVRDFDMVEMSVQETEGDRIAAVLAHEEALTRIQDKKLKAIERLDSLANTTPRKLEIEERKLAILEEKWEKEKGEAGEQQSQAKTWASNLEEVFKKRKAKREGS</sequence>
<evidence type="ECO:0000313" key="4">
    <source>
        <dbReference type="Proteomes" id="UP000302244"/>
    </source>
</evidence>
<protein>
    <submittedName>
        <fullName evidence="3">Terminase small subunit</fullName>
    </submittedName>
</protein>
<evidence type="ECO:0000256" key="1">
    <source>
        <dbReference type="SAM" id="MobiDB-lite"/>
    </source>
</evidence>
<dbReference type="InterPro" id="IPR018925">
    <property type="entry name" value="XtmA-like_N"/>
</dbReference>
<gene>
    <name evidence="3" type="ORF">B83_gp01</name>
</gene>
<keyword evidence="4" id="KW-1185">Reference proteome</keyword>
<feature type="compositionally biased region" description="Low complexity" evidence="1">
    <location>
        <begin position="100"/>
        <end position="113"/>
    </location>
</feature>
<dbReference type="Pfam" id="PF10668">
    <property type="entry name" value="Phage_terminase"/>
    <property type="match status" value="1"/>
</dbReference>
<dbReference type="EMBL" id="MK759918">
    <property type="protein sequence ID" value="QCQ57781.1"/>
    <property type="molecule type" value="Genomic_DNA"/>
</dbReference>
<feature type="region of interest" description="Disordered" evidence="1">
    <location>
        <begin position="45"/>
        <end position="118"/>
    </location>
</feature>
<dbReference type="Gene3D" id="1.10.10.60">
    <property type="entry name" value="Homeodomain-like"/>
    <property type="match status" value="1"/>
</dbReference>
<accession>A0A4P8MUV9</accession>
<reference evidence="3 4" key="1">
    <citation type="submission" date="2019-04" db="EMBL/GenBank/DDBJ databases">
        <title>Bacillus phage vB_BtS_B83 previously designated as a plasmid may represent new Siphoviridae genus.</title>
        <authorList>
            <person name="Piligrimova E."/>
            <person name="Kazantseva O."/>
            <person name="Zagorodny V."/>
            <person name="Shadrin A."/>
        </authorList>
    </citation>
    <scope>NUCLEOTIDE SEQUENCE [LARGE SCALE GENOMIC DNA]</scope>
</reference>
<dbReference type="Proteomes" id="UP000302244">
    <property type="component" value="Segment"/>
</dbReference>
<feature type="region of interest" description="Disordered" evidence="1">
    <location>
        <begin position="1"/>
        <end position="24"/>
    </location>
</feature>
<evidence type="ECO:0000259" key="2">
    <source>
        <dbReference type="Pfam" id="PF10668"/>
    </source>
</evidence>
<feature type="domain" description="PBSX phage terminase small subunit-like N-terminal" evidence="2">
    <location>
        <begin position="1"/>
        <end position="54"/>
    </location>
</feature>
<organism evidence="3 4">
    <name type="scientific">Bacillus phage vB_BtS_B83</name>
    <dbReference type="NCBI Taxonomy" id="2565501"/>
    <lineage>
        <taxon>Viruses</taxon>
        <taxon>Duplodnaviria</taxon>
        <taxon>Heunggongvirae</taxon>
        <taxon>Uroviricota</taxon>
        <taxon>Caudoviricetes</taxon>
        <taxon>Skryabinvirinae</taxon>
        <taxon>Pushchinovirus</taxon>
        <taxon>Pushchinovirus B83</taxon>
    </lineage>
</organism>
<evidence type="ECO:0000313" key="3">
    <source>
        <dbReference type="EMBL" id="QCQ57781.1"/>
    </source>
</evidence>
<feature type="compositionally biased region" description="Basic and acidic residues" evidence="1">
    <location>
        <begin position="7"/>
        <end position="24"/>
    </location>
</feature>
<proteinExistence type="predicted"/>
<name>A0A4P8MUV9_9CAUD</name>